<feature type="domain" description="EGF-like" evidence="7">
    <location>
        <begin position="281"/>
        <end position="320"/>
    </location>
</feature>
<gene>
    <name evidence="8" type="ORF">ADUPG1_010136</name>
</gene>
<sequence>DGYTGDACSTRVTGCPFVTVGDESVVCGAHGECDEEAGACSCSTGWSGSTCETQECSDSMCSSSSSAGSDGACYAVSGDDSMSWTCTCADDEVILTTDGTMIQSCVSACNATLGCGTGTCTDTSTDDDVSSWECLCPTDSYLSGSNTCISAGGVDDGCYECSSLHGQCTLDSNTMVPACVCELGFSGFSCDIVDLDTFCPYDSDGVSCGSEGTCVEAECVCSSTSYLDDTGLCVIPSGDFFGVCDECSDQHGQCSIITNTYTQEKYPVCVCEEGWSGDTCENDVCLLSEVECSGHGECVLDGWKEWMCLCQDGYYGEACTDKKRSISPVFYGFICLLSVIAIVEGVTLARLSNTLKHESILLVKQRRDSVRAMSVSGAVILVEGADMEFISGETPDGTSNPSKQKKKKRRVVRKKVRAKQALPSMEPASRGISGNQQADSDVVQVVIDPISSSPQIPGTKSSFEKGINAASPKHSSESFDHGPSLTPSSSYISGIEPSHFPFDDVADAAMLPTISQTSSHSPSQKSTKKVHELSGDASLSLKVPDSASGDVKRVVKRKRVKVKKSHRHSNIESVSKQKPHTHKHSK</sequence>
<dbReference type="InterPro" id="IPR000742">
    <property type="entry name" value="EGF"/>
</dbReference>
<dbReference type="PROSITE" id="PS01186">
    <property type="entry name" value="EGF_2"/>
    <property type="match status" value="3"/>
</dbReference>
<evidence type="ECO:0000313" key="9">
    <source>
        <dbReference type="Proteomes" id="UP001057375"/>
    </source>
</evidence>
<evidence type="ECO:0000256" key="1">
    <source>
        <dbReference type="ARBA" id="ARBA00022536"/>
    </source>
</evidence>
<dbReference type="SMART" id="SM00181">
    <property type="entry name" value="EGF"/>
    <property type="match status" value="6"/>
</dbReference>
<accession>A0ABQ5L1V4</accession>
<dbReference type="Pfam" id="PF07974">
    <property type="entry name" value="EGF_2"/>
    <property type="match status" value="1"/>
</dbReference>
<dbReference type="PROSITE" id="PS00022">
    <property type="entry name" value="EGF_1"/>
    <property type="match status" value="3"/>
</dbReference>
<dbReference type="Proteomes" id="UP001057375">
    <property type="component" value="Unassembled WGS sequence"/>
</dbReference>
<dbReference type="EMBL" id="BQXS01011453">
    <property type="protein sequence ID" value="GKT37330.1"/>
    <property type="molecule type" value="Genomic_DNA"/>
</dbReference>
<keyword evidence="9" id="KW-1185">Reference proteome</keyword>
<organism evidence="8 9">
    <name type="scientific">Aduncisulcus paluster</name>
    <dbReference type="NCBI Taxonomy" id="2918883"/>
    <lineage>
        <taxon>Eukaryota</taxon>
        <taxon>Metamonada</taxon>
        <taxon>Carpediemonas-like organisms</taxon>
        <taxon>Aduncisulcus</taxon>
    </lineage>
</organism>
<dbReference type="InterPro" id="IPR013111">
    <property type="entry name" value="EGF_extracell"/>
</dbReference>
<dbReference type="PANTHER" id="PTHR12916">
    <property type="entry name" value="CYTOCHROME C OXIDASE POLYPEPTIDE VIC-2"/>
    <property type="match status" value="1"/>
</dbReference>
<evidence type="ECO:0000256" key="4">
    <source>
        <dbReference type="ARBA" id="ARBA00023157"/>
    </source>
</evidence>
<keyword evidence="1 5" id="KW-0245">EGF-like domain</keyword>
<dbReference type="Pfam" id="PF00008">
    <property type="entry name" value="EGF"/>
    <property type="match status" value="1"/>
</dbReference>
<keyword evidence="4 5" id="KW-1015">Disulfide bond</keyword>
<proteinExistence type="predicted"/>
<keyword evidence="2" id="KW-0732">Signal</keyword>
<reference evidence="8" key="1">
    <citation type="submission" date="2022-03" db="EMBL/GenBank/DDBJ databases">
        <title>Draft genome sequence of Aduncisulcus paluster, a free-living microaerophilic Fornicata.</title>
        <authorList>
            <person name="Yuyama I."/>
            <person name="Kume K."/>
            <person name="Tamura T."/>
            <person name="Inagaki Y."/>
            <person name="Hashimoto T."/>
        </authorList>
    </citation>
    <scope>NUCLEOTIDE SEQUENCE</scope>
    <source>
        <strain evidence="8">NY0171</strain>
    </source>
</reference>
<protein>
    <recommendedName>
        <fullName evidence="7">EGF-like domain-containing protein</fullName>
    </recommendedName>
</protein>
<comment type="caution">
    <text evidence="5">Lacks conserved residue(s) required for the propagation of feature annotation.</text>
</comment>
<feature type="region of interest" description="Disordered" evidence="6">
    <location>
        <begin position="451"/>
        <end position="488"/>
    </location>
</feature>
<feature type="compositionally biased region" description="Polar residues" evidence="6">
    <location>
        <begin position="451"/>
        <end position="461"/>
    </location>
</feature>
<evidence type="ECO:0000256" key="2">
    <source>
        <dbReference type="ARBA" id="ARBA00022729"/>
    </source>
</evidence>
<feature type="compositionally biased region" description="Low complexity" evidence="6">
    <location>
        <begin position="514"/>
        <end position="525"/>
    </location>
</feature>
<evidence type="ECO:0000313" key="8">
    <source>
        <dbReference type="EMBL" id="GKT37330.1"/>
    </source>
</evidence>
<feature type="disulfide bond" evidence="5">
    <location>
        <begin position="310"/>
        <end position="319"/>
    </location>
</feature>
<feature type="region of interest" description="Disordered" evidence="6">
    <location>
        <begin position="514"/>
        <end position="586"/>
    </location>
</feature>
<evidence type="ECO:0000256" key="3">
    <source>
        <dbReference type="ARBA" id="ARBA00022737"/>
    </source>
</evidence>
<feature type="compositionally biased region" description="Basic residues" evidence="6">
    <location>
        <begin position="554"/>
        <end position="568"/>
    </location>
</feature>
<dbReference type="PROSITE" id="PS50026">
    <property type="entry name" value="EGF_3"/>
    <property type="match status" value="1"/>
</dbReference>
<name>A0ABQ5L1V4_9EUKA</name>
<dbReference type="PANTHER" id="PTHR12916:SF4">
    <property type="entry name" value="UNINFLATABLE, ISOFORM C"/>
    <property type="match status" value="1"/>
</dbReference>
<feature type="non-terminal residue" evidence="8">
    <location>
        <position position="1"/>
    </location>
</feature>
<evidence type="ECO:0000256" key="5">
    <source>
        <dbReference type="PROSITE-ProRule" id="PRU00076"/>
    </source>
</evidence>
<comment type="caution">
    <text evidence="8">The sequence shown here is derived from an EMBL/GenBank/DDBJ whole genome shotgun (WGS) entry which is preliminary data.</text>
</comment>
<keyword evidence="3" id="KW-0677">Repeat</keyword>
<evidence type="ECO:0000256" key="6">
    <source>
        <dbReference type="SAM" id="MobiDB-lite"/>
    </source>
</evidence>
<feature type="compositionally biased region" description="Basic residues" evidence="6">
    <location>
        <begin position="403"/>
        <end position="418"/>
    </location>
</feature>
<evidence type="ECO:0000259" key="7">
    <source>
        <dbReference type="PROSITE" id="PS50026"/>
    </source>
</evidence>
<feature type="compositionally biased region" description="Basic residues" evidence="6">
    <location>
        <begin position="577"/>
        <end position="586"/>
    </location>
</feature>
<feature type="region of interest" description="Disordered" evidence="6">
    <location>
        <begin position="391"/>
        <end position="437"/>
    </location>
</feature>
<dbReference type="Gene3D" id="2.10.25.10">
    <property type="entry name" value="Laminin"/>
    <property type="match status" value="2"/>
</dbReference>